<name>A0ABY9E7Z7_9GAMM</name>
<accession>A0ABY9E7Z7</accession>
<organism evidence="1 2">
    <name type="scientific">Microbulbifer spongiae</name>
    <dbReference type="NCBI Taxonomy" id="2944933"/>
    <lineage>
        <taxon>Bacteria</taxon>
        <taxon>Pseudomonadati</taxon>
        <taxon>Pseudomonadota</taxon>
        <taxon>Gammaproteobacteria</taxon>
        <taxon>Cellvibrionales</taxon>
        <taxon>Microbulbiferaceae</taxon>
        <taxon>Microbulbifer</taxon>
    </lineage>
</organism>
<reference evidence="1 2" key="1">
    <citation type="submission" date="2022-05" db="EMBL/GenBank/DDBJ databases">
        <title>Microbulbifer sp. nov., isolated from sponge.</title>
        <authorList>
            <person name="Gao L."/>
        </authorList>
    </citation>
    <scope>NUCLEOTIDE SEQUENCE [LARGE SCALE GENOMIC DNA]</scope>
    <source>
        <strain evidence="1 2">MI-G</strain>
    </source>
</reference>
<gene>
    <name evidence="1" type="ORF">M8T91_09775</name>
</gene>
<dbReference type="EMBL" id="CP098023">
    <property type="protein sequence ID" value="WKD48228.1"/>
    <property type="molecule type" value="Genomic_DNA"/>
</dbReference>
<dbReference type="Proteomes" id="UP001321520">
    <property type="component" value="Chromosome"/>
</dbReference>
<keyword evidence="2" id="KW-1185">Reference proteome</keyword>
<dbReference type="RefSeq" id="WP_301413896.1">
    <property type="nucleotide sequence ID" value="NZ_CP098023.1"/>
</dbReference>
<protein>
    <submittedName>
        <fullName evidence="1">Uncharacterized protein</fullName>
    </submittedName>
</protein>
<evidence type="ECO:0000313" key="2">
    <source>
        <dbReference type="Proteomes" id="UP001321520"/>
    </source>
</evidence>
<sequence>MKDAGVGLEIIRNRSNEIQVKIDVSYNFAISFQKTWYTIKFSDEEFRNFQNCLRDGIASWHGHSSLLWAQKIYIKKQNHPNNYRNVRMYRRFFILGVSIVPVTLSQEIVRGILEAKV</sequence>
<evidence type="ECO:0000313" key="1">
    <source>
        <dbReference type="EMBL" id="WKD48228.1"/>
    </source>
</evidence>
<proteinExistence type="predicted"/>